<name>A0A1H9KML7_9BURK</name>
<dbReference type="STRING" id="180197.SAMN02982919_01603"/>
<protein>
    <recommendedName>
        <fullName evidence="3">DUF721 domain-containing protein</fullName>
    </recommendedName>
</protein>
<dbReference type="AlphaFoldDB" id="A0A1H9KML7"/>
<evidence type="ECO:0000313" key="1">
    <source>
        <dbReference type="EMBL" id="SER00390.1"/>
    </source>
</evidence>
<dbReference type="EMBL" id="FOGD01000003">
    <property type="protein sequence ID" value="SER00390.1"/>
    <property type="molecule type" value="Genomic_DNA"/>
</dbReference>
<gene>
    <name evidence="1" type="ORF">SAMN02982919_01603</name>
</gene>
<dbReference type="RefSeq" id="WP_091455473.1">
    <property type="nucleotide sequence ID" value="NZ_FOGD01000003.1"/>
</dbReference>
<evidence type="ECO:0000313" key="2">
    <source>
        <dbReference type="Proteomes" id="UP000199766"/>
    </source>
</evidence>
<evidence type="ECO:0008006" key="3">
    <source>
        <dbReference type="Google" id="ProtNLM"/>
    </source>
</evidence>
<organism evidence="1 2">
    <name type="scientific">Giesbergeria anulus</name>
    <dbReference type="NCBI Taxonomy" id="180197"/>
    <lineage>
        <taxon>Bacteria</taxon>
        <taxon>Pseudomonadati</taxon>
        <taxon>Pseudomonadota</taxon>
        <taxon>Betaproteobacteria</taxon>
        <taxon>Burkholderiales</taxon>
        <taxon>Comamonadaceae</taxon>
        <taxon>Giesbergeria</taxon>
    </lineage>
</organism>
<keyword evidence="2" id="KW-1185">Reference proteome</keyword>
<dbReference type="OrthoDB" id="9155022at2"/>
<proteinExistence type="predicted"/>
<reference evidence="1 2" key="1">
    <citation type="submission" date="2016-10" db="EMBL/GenBank/DDBJ databases">
        <authorList>
            <person name="de Groot N.N."/>
        </authorList>
    </citation>
    <scope>NUCLEOTIDE SEQUENCE [LARGE SCALE GENOMIC DNA]</scope>
    <source>
        <strain evidence="1 2">ATCC 35958</strain>
    </source>
</reference>
<dbReference type="Proteomes" id="UP000199766">
    <property type="component" value="Unassembled WGS sequence"/>
</dbReference>
<sequence length="103" mass="11202">MTAVRRHHAVTLLQASEEAPTLAPLLALMRESSERLQAIQPLIPVLLRPSVQAGPIEGGHWCLVVKNNAVAAKLRQLLPTFQARLQAQGREVSSIRLKVQGVG</sequence>
<accession>A0A1H9KML7</accession>